<evidence type="ECO:0000259" key="5">
    <source>
        <dbReference type="PROSITE" id="PS51833"/>
    </source>
</evidence>
<dbReference type="Pfam" id="PF08668">
    <property type="entry name" value="HDOD"/>
    <property type="match status" value="1"/>
</dbReference>
<dbReference type="NCBIfam" id="TIGR00254">
    <property type="entry name" value="GGDEF"/>
    <property type="match status" value="1"/>
</dbReference>
<organism evidence="6 7">
    <name type="scientific">Thiorhodococcus fuscus</name>
    <dbReference type="NCBI Taxonomy" id="527200"/>
    <lineage>
        <taxon>Bacteria</taxon>
        <taxon>Pseudomonadati</taxon>
        <taxon>Pseudomonadota</taxon>
        <taxon>Gammaproteobacteria</taxon>
        <taxon>Chromatiales</taxon>
        <taxon>Chromatiaceae</taxon>
        <taxon>Thiorhodococcus</taxon>
    </lineage>
</organism>
<reference evidence="7" key="1">
    <citation type="journal article" date="2019" name="Int. J. Syst. Evol. Microbiol.">
        <title>The Global Catalogue of Microorganisms (GCM) 10K type strain sequencing project: providing services to taxonomists for standard genome sequencing and annotation.</title>
        <authorList>
            <consortium name="The Broad Institute Genomics Platform"/>
            <consortium name="The Broad Institute Genome Sequencing Center for Infectious Disease"/>
            <person name="Wu L."/>
            <person name="Ma J."/>
        </authorList>
    </citation>
    <scope>NUCLEOTIDE SEQUENCE [LARGE SCALE GENOMIC DNA]</scope>
    <source>
        <strain evidence="7">KACC 12597</strain>
    </source>
</reference>
<dbReference type="SUPFAM" id="SSF55781">
    <property type="entry name" value="GAF domain-like"/>
    <property type="match status" value="1"/>
</dbReference>
<evidence type="ECO:0000256" key="2">
    <source>
        <dbReference type="ARBA" id="ARBA00034247"/>
    </source>
</evidence>
<dbReference type="InterPro" id="IPR003607">
    <property type="entry name" value="HD/PDEase_dom"/>
</dbReference>
<evidence type="ECO:0000259" key="4">
    <source>
        <dbReference type="PROSITE" id="PS50887"/>
    </source>
</evidence>
<dbReference type="Gene3D" id="3.30.450.40">
    <property type="match status" value="1"/>
</dbReference>
<sequence length="671" mass="72646">MTGPQGLDDPRDTAAAVRAALRDDVEDLPPAPAAAVKLLRLTREEDGDVSTIAHLIETEPALAAKVLKIVNSAFYGFPRNIQSIHRAVTLLGLSAVRQAAVQVLFFDSMVRRGGKGAFDRLFFWQHSLLVAILSRGLGERLGHPDPDSLYAAGLLHDLGKAILESQGRIRYSDFLTASANSGNPTIEDERTFFGVSHDLVGALVCERWGLPEMVCRVQALHHTSDLSQAPSQEAAREVAIVAMADFIAWTQGIGSIDNLSGPPLASDVLDQVPLDQIDLSTLLEAADAEITEIGRFYGLEFPTSMQLRARMVGTAISLRRTSTPESGRARSEPRASYTLPHHSLDPDEFIPSTLEALRDEFGIGSLLMMQVEPRRRSLVATHTWPETAFGASARLRLELPVDTLSGDMVRCLRERRPTLIGASVENDVVLAALGATVAAAVPVLNNGRLLGVLWLANDPGAPPFEVGLLLEVQRVAGELGIALDRSRVFALERARAEIDALTRLSNRAAIDRFLDQVFRQSAESGLRFAVGLVDVDRFKDFNDTFGHLAGDDVLRIVADSLRGMTRPSDFIGRYGGEEFLFVLVDCDGPGALSYAERIRAGIERRGQLLLERFPGHPLTASIGVALCDGRGGDPAQVVGAADRALYRAKAEGRNRIVPAWMRGDSSSVAPA</sequence>
<dbReference type="EMBL" id="JBHUHX010000039">
    <property type="protein sequence ID" value="MFD2112895.1"/>
    <property type="molecule type" value="Genomic_DNA"/>
</dbReference>
<dbReference type="SMART" id="SM00267">
    <property type="entry name" value="GGDEF"/>
    <property type="match status" value="1"/>
</dbReference>
<dbReference type="InterPro" id="IPR000160">
    <property type="entry name" value="GGDEF_dom"/>
</dbReference>
<dbReference type="Pfam" id="PF00990">
    <property type="entry name" value="GGDEF"/>
    <property type="match status" value="1"/>
</dbReference>
<dbReference type="InterPro" id="IPR003018">
    <property type="entry name" value="GAF"/>
</dbReference>
<dbReference type="SUPFAM" id="SSF55073">
    <property type="entry name" value="Nucleotide cyclase"/>
    <property type="match status" value="1"/>
</dbReference>
<evidence type="ECO:0000256" key="1">
    <source>
        <dbReference type="ARBA" id="ARBA00012528"/>
    </source>
</evidence>
<comment type="catalytic activity">
    <reaction evidence="2">
        <text>2 GTP = 3',3'-c-di-GMP + 2 diphosphate</text>
        <dbReference type="Rhea" id="RHEA:24898"/>
        <dbReference type="ChEBI" id="CHEBI:33019"/>
        <dbReference type="ChEBI" id="CHEBI:37565"/>
        <dbReference type="ChEBI" id="CHEBI:58805"/>
        <dbReference type="EC" id="2.7.7.65"/>
    </reaction>
</comment>
<dbReference type="EC" id="2.7.7.65" evidence="1"/>
<dbReference type="PROSITE" id="PS50887">
    <property type="entry name" value="GGDEF"/>
    <property type="match status" value="1"/>
</dbReference>
<dbReference type="SUPFAM" id="SSF109604">
    <property type="entry name" value="HD-domain/PDEase-like"/>
    <property type="match status" value="1"/>
</dbReference>
<dbReference type="PANTHER" id="PTHR45138">
    <property type="entry name" value="REGULATORY COMPONENTS OF SENSORY TRANSDUCTION SYSTEM"/>
    <property type="match status" value="1"/>
</dbReference>
<dbReference type="RefSeq" id="WP_386027517.1">
    <property type="nucleotide sequence ID" value="NZ_JBHUHX010000039.1"/>
</dbReference>
<feature type="domain" description="GGDEF" evidence="4">
    <location>
        <begin position="526"/>
        <end position="661"/>
    </location>
</feature>
<dbReference type="PROSITE" id="PS51833">
    <property type="entry name" value="HDOD"/>
    <property type="match status" value="1"/>
</dbReference>
<protein>
    <recommendedName>
        <fullName evidence="1">diguanylate cyclase</fullName>
        <ecNumber evidence="1">2.7.7.65</ecNumber>
    </recommendedName>
</protein>
<feature type="region of interest" description="Disordered" evidence="3">
    <location>
        <begin position="320"/>
        <end position="342"/>
    </location>
</feature>
<name>A0ABW4YAS5_9GAMM</name>
<dbReference type="InterPro" id="IPR013976">
    <property type="entry name" value="HDOD"/>
</dbReference>
<dbReference type="InterPro" id="IPR006675">
    <property type="entry name" value="HDIG_dom"/>
</dbReference>
<gene>
    <name evidence="6" type="ORF">ACFSJC_13685</name>
</gene>
<dbReference type="PANTHER" id="PTHR45138:SF9">
    <property type="entry name" value="DIGUANYLATE CYCLASE DGCM-RELATED"/>
    <property type="match status" value="1"/>
</dbReference>
<accession>A0ABW4YAS5</accession>
<keyword evidence="7" id="KW-1185">Reference proteome</keyword>
<dbReference type="InterPro" id="IPR029787">
    <property type="entry name" value="Nucleotide_cyclase"/>
</dbReference>
<dbReference type="Gene3D" id="3.30.70.270">
    <property type="match status" value="1"/>
</dbReference>
<feature type="domain" description="HDOD" evidence="5">
    <location>
        <begin position="28"/>
        <end position="224"/>
    </location>
</feature>
<dbReference type="SMART" id="SM00471">
    <property type="entry name" value="HDc"/>
    <property type="match status" value="1"/>
</dbReference>
<dbReference type="Pfam" id="PF01590">
    <property type="entry name" value="GAF"/>
    <property type="match status" value="1"/>
</dbReference>
<evidence type="ECO:0000313" key="7">
    <source>
        <dbReference type="Proteomes" id="UP001597337"/>
    </source>
</evidence>
<dbReference type="Proteomes" id="UP001597337">
    <property type="component" value="Unassembled WGS sequence"/>
</dbReference>
<dbReference type="InterPro" id="IPR029016">
    <property type="entry name" value="GAF-like_dom_sf"/>
</dbReference>
<dbReference type="CDD" id="cd00077">
    <property type="entry name" value="HDc"/>
    <property type="match status" value="1"/>
</dbReference>
<comment type="caution">
    <text evidence="6">The sequence shown here is derived from an EMBL/GenBank/DDBJ whole genome shotgun (WGS) entry which is preliminary data.</text>
</comment>
<dbReference type="InterPro" id="IPR050469">
    <property type="entry name" value="Diguanylate_Cyclase"/>
</dbReference>
<dbReference type="Gene3D" id="1.10.3210.10">
    <property type="entry name" value="Hypothetical protein af1432"/>
    <property type="match status" value="1"/>
</dbReference>
<dbReference type="InterPro" id="IPR043128">
    <property type="entry name" value="Rev_trsase/Diguanyl_cyclase"/>
</dbReference>
<proteinExistence type="predicted"/>
<dbReference type="NCBIfam" id="TIGR00277">
    <property type="entry name" value="HDIG"/>
    <property type="match status" value="1"/>
</dbReference>
<evidence type="ECO:0000256" key="3">
    <source>
        <dbReference type="SAM" id="MobiDB-lite"/>
    </source>
</evidence>
<dbReference type="CDD" id="cd01949">
    <property type="entry name" value="GGDEF"/>
    <property type="match status" value="1"/>
</dbReference>
<evidence type="ECO:0000313" key="6">
    <source>
        <dbReference type="EMBL" id="MFD2112895.1"/>
    </source>
</evidence>